<reference evidence="2 3" key="1">
    <citation type="journal article" date="2012" name="BMC Genomics">
        <title>Comparative genomics of the white-rot fungi, Phanerochaete carnosa and P. chrysosporium, to elucidate the genetic basis of the distinct wood types they colonize.</title>
        <authorList>
            <person name="Suzuki H."/>
            <person name="MacDonald J."/>
            <person name="Syed K."/>
            <person name="Salamov A."/>
            <person name="Hori C."/>
            <person name="Aerts A."/>
            <person name="Henrissat B."/>
            <person name="Wiebenga A."/>
            <person name="vanKuyk P.A."/>
            <person name="Barry K."/>
            <person name="Lindquist E."/>
            <person name="LaButti K."/>
            <person name="Lapidus A."/>
            <person name="Lucas S."/>
            <person name="Coutinho P."/>
            <person name="Gong Y."/>
            <person name="Samejima M."/>
            <person name="Mahadevan R."/>
            <person name="Abou-Zaid M."/>
            <person name="de Vries R.P."/>
            <person name="Igarashi K."/>
            <person name="Yadav J.S."/>
            <person name="Grigoriev I.V."/>
            <person name="Master E.R."/>
        </authorList>
    </citation>
    <scope>NUCLEOTIDE SEQUENCE [LARGE SCALE GENOMIC DNA]</scope>
    <source>
        <strain evidence="2 3">HHB-10118-sp</strain>
    </source>
</reference>
<sequence length="72" mass="8294">MAGFYASPSWSLRSKHLPPRRLIAVPETHRLRDQDVSVPLFPNHLQPLRDPSLPSVQHHTKHTDSLMKAQKH</sequence>
<evidence type="ECO:0000313" key="3">
    <source>
        <dbReference type="Proteomes" id="UP000008370"/>
    </source>
</evidence>
<protein>
    <submittedName>
        <fullName evidence="2">Uncharacterized protein</fullName>
    </submittedName>
</protein>
<dbReference type="AlphaFoldDB" id="K5VYP8"/>
<dbReference type="GeneID" id="18910986"/>
<evidence type="ECO:0000256" key="1">
    <source>
        <dbReference type="SAM" id="MobiDB-lite"/>
    </source>
</evidence>
<dbReference type="Proteomes" id="UP000008370">
    <property type="component" value="Unassembled WGS sequence"/>
</dbReference>
<dbReference type="InParanoid" id="K5VYP8"/>
<feature type="region of interest" description="Disordered" evidence="1">
    <location>
        <begin position="43"/>
        <end position="72"/>
    </location>
</feature>
<keyword evidence="3" id="KW-1185">Reference proteome</keyword>
<proteinExistence type="predicted"/>
<accession>K5VYP8</accession>
<organism evidence="2 3">
    <name type="scientific">Phanerochaete carnosa (strain HHB-10118-sp)</name>
    <name type="common">White-rot fungus</name>
    <name type="synonym">Peniophora carnosa</name>
    <dbReference type="NCBI Taxonomy" id="650164"/>
    <lineage>
        <taxon>Eukaryota</taxon>
        <taxon>Fungi</taxon>
        <taxon>Dikarya</taxon>
        <taxon>Basidiomycota</taxon>
        <taxon>Agaricomycotina</taxon>
        <taxon>Agaricomycetes</taxon>
        <taxon>Polyporales</taxon>
        <taxon>Phanerochaetaceae</taxon>
        <taxon>Phanerochaete</taxon>
    </lineage>
</organism>
<dbReference type="RefSeq" id="XP_007394549.1">
    <property type="nucleotide sequence ID" value="XM_007394487.1"/>
</dbReference>
<gene>
    <name evidence="2" type="ORF">PHACADRAFT_194299</name>
</gene>
<evidence type="ECO:0000313" key="2">
    <source>
        <dbReference type="EMBL" id="EKM56713.1"/>
    </source>
</evidence>
<dbReference type="HOGENOM" id="CLU_2723022_0_0_1"/>
<name>K5VYP8_PHACS</name>
<dbReference type="KEGG" id="pco:PHACADRAFT_194299"/>
<dbReference type="EMBL" id="JH930471">
    <property type="protein sequence ID" value="EKM56713.1"/>
    <property type="molecule type" value="Genomic_DNA"/>
</dbReference>